<proteinExistence type="predicted"/>
<protein>
    <submittedName>
        <fullName evidence="1">PqqD family protein</fullName>
    </submittedName>
</protein>
<evidence type="ECO:0000313" key="1">
    <source>
        <dbReference type="EMBL" id="HIT86022.1"/>
    </source>
</evidence>
<comment type="caution">
    <text evidence="1">The sequence shown here is derived from an EMBL/GenBank/DDBJ whole genome shotgun (WGS) entry which is preliminary data.</text>
</comment>
<dbReference type="InterPro" id="IPR008792">
    <property type="entry name" value="PQQD"/>
</dbReference>
<dbReference type="Gene3D" id="1.10.10.1150">
    <property type="entry name" value="Coenzyme PQQ synthesis protein D (PqqD)"/>
    <property type="match status" value="1"/>
</dbReference>
<sequence>MKTKKGFMLRSVGGRHIVVAVGKASEEFNGLITLNDSGAFLWNALAEGCTYDELLQKMLDTYEVSEMTARAGIDQFLETARGAGLITDD</sequence>
<accession>A0A9D1H5D4</accession>
<reference evidence="1" key="1">
    <citation type="submission" date="2020-10" db="EMBL/GenBank/DDBJ databases">
        <authorList>
            <person name="Gilroy R."/>
        </authorList>
    </citation>
    <scope>NUCLEOTIDE SEQUENCE</scope>
    <source>
        <strain evidence="1">CHK181-108</strain>
    </source>
</reference>
<reference evidence="1" key="2">
    <citation type="journal article" date="2021" name="PeerJ">
        <title>Extensive microbial diversity within the chicken gut microbiome revealed by metagenomics and culture.</title>
        <authorList>
            <person name="Gilroy R."/>
            <person name="Ravi A."/>
            <person name="Getino M."/>
            <person name="Pursley I."/>
            <person name="Horton D.L."/>
            <person name="Alikhan N.F."/>
            <person name="Baker D."/>
            <person name="Gharbi K."/>
            <person name="Hall N."/>
            <person name="Watson M."/>
            <person name="Adriaenssens E.M."/>
            <person name="Foster-Nyarko E."/>
            <person name="Jarju S."/>
            <person name="Secka A."/>
            <person name="Antonio M."/>
            <person name="Oren A."/>
            <person name="Chaudhuri R.R."/>
            <person name="La Ragione R."/>
            <person name="Hildebrand F."/>
            <person name="Pallen M.J."/>
        </authorList>
    </citation>
    <scope>NUCLEOTIDE SEQUENCE</scope>
    <source>
        <strain evidence="1">CHK181-108</strain>
    </source>
</reference>
<dbReference type="AlphaFoldDB" id="A0A9D1H5D4"/>
<name>A0A9D1H5D4_9FIRM</name>
<dbReference type="InterPro" id="IPR041881">
    <property type="entry name" value="PqqD_sf"/>
</dbReference>
<dbReference type="Proteomes" id="UP000824165">
    <property type="component" value="Unassembled WGS sequence"/>
</dbReference>
<dbReference type="EMBL" id="DVLU01000097">
    <property type="protein sequence ID" value="HIT86022.1"/>
    <property type="molecule type" value="Genomic_DNA"/>
</dbReference>
<gene>
    <name evidence="1" type="ORF">IAA60_09010</name>
</gene>
<dbReference type="Pfam" id="PF05402">
    <property type="entry name" value="PqqD"/>
    <property type="match status" value="1"/>
</dbReference>
<organism evidence="1 2">
    <name type="scientific">Candidatus Ornithomonoglobus intestinigallinarum</name>
    <dbReference type="NCBI Taxonomy" id="2840894"/>
    <lineage>
        <taxon>Bacteria</taxon>
        <taxon>Bacillati</taxon>
        <taxon>Bacillota</taxon>
        <taxon>Clostridia</taxon>
        <taxon>Candidatus Ornithomonoglobus</taxon>
    </lineage>
</organism>
<evidence type="ECO:0000313" key="2">
    <source>
        <dbReference type="Proteomes" id="UP000824165"/>
    </source>
</evidence>